<dbReference type="InterPro" id="IPR050267">
    <property type="entry name" value="Anti-sigma-factor_SerPK"/>
</dbReference>
<protein>
    <submittedName>
        <fullName evidence="4">Anti-sigma regulatory factor (Ser/Thr protein kinase)</fullName>
    </submittedName>
</protein>
<evidence type="ECO:0000313" key="4">
    <source>
        <dbReference type="EMBL" id="NYD40600.1"/>
    </source>
</evidence>
<dbReference type="SUPFAM" id="SSF55874">
    <property type="entry name" value="ATPase domain of HSP90 chaperone/DNA topoisomerase II/histidine kinase"/>
    <property type="match status" value="1"/>
</dbReference>
<dbReference type="PANTHER" id="PTHR35526">
    <property type="entry name" value="ANTI-SIGMA-F FACTOR RSBW-RELATED"/>
    <property type="match status" value="1"/>
</dbReference>
<dbReference type="Gene3D" id="3.30.565.10">
    <property type="entry name" value="Histidine kinase-like ATPase, C-terminal domain"/>
    <property type="match status" value="1"/>
</dbReference>
<comment type="caution">
    <text evidence="4">The sequence shown here is derived from an EMBL/GenBank/DDBJ whole genome shotgun (WGS) entry which is preliminary data.</text>
</comment>
<feature type="domain" description="MEDS" evidence="3">
    <location>
        <begin position="8"/>
        <end position="150"/>
    </location>
</feature>
<dbReference type="CDD" id="cd16936">
    <property type="entry name" value="HATPase_RsbW-like"/>
    <property type="match status" value="1"/>
</dbReference>
<dbReference type="GO" id="GO:0004674">
    <property type="term" value="F:protein serine/threonine kinase activity"/>
    <property type="evidence" value="ECO:0007669"/>
    <property type="project" value="UniProtKB-KW"/>
</dbReference>
<evidence type="ECO:0000313" key="5">
    <source>
        <dbReference type="Proteomes" id="UP000535511"/>
    </source>
</evidence>
<keyword evidence="1" id="KW-0418">Kinase</keyword>
<dbReference type="InterPro" id="IPR036890">
    <property type="entry name" value="HATPase_C_sf"/>
</dbReference>
<dbReference type="RefSeq" id="WP_179662464.1">
    <property type="nucleotide sequence ID" value="NZ_JACCBG010000001.1"/>
</dbReference>
<dbReference type="Pfam" id="PF14417">
    <property type="entry name" value="MEDS"/>
    <property type="match status" value="1"/>
</dbReference>
<reference evidence="4 5" key="1">
    <citation type="submission" date="2020-07" db="EMBL/GenBank/DDBJ databases">
        <title>Sequencing the genomes of 1000 actinobacteria strains.</title>
        <authorList>
            <person name="Klenk H.-P."/>
        </authorList>
    </citation>
    <scope>NUCLEOTIDE SEQUENCE [LARGE SCALE GENOMIC DNA]</scope>
    <source>
        <strain evidence="4 5">DSM 21350</strain>
    </source>
</reference>
<evidence type="ECO:0000256" key="1">
    <source>
        <dbReference type="ARBA" id="ARBA00022527"/>
    </source>
</evidence>
<dbReference type="Pfam" id="PF13581">
    <property type="entry name" value="HATPase_c_2"/>
    <property type="match status" value="1"/>
</dbReference>
<proteinExistence type="predicted"/>
<name>A0A7Y9J9H5_9ACTN</name>
<feature type="domain" description="Histidine kinase/HSP90-like ATPase" evidence="2">
    <location>
        <begin position="194"/>
        <end position="306"/>
    </location>
</feature>
<evidence type="ECO:0000259" key="3">
    <source>
        <dbReference type="Pfam" id="PF14417"/>
    </source>
</evidence>
<keyword evidence="5" id="KW-1185">Reference proteome</keyword>
<keyword evidence="1" id="KW-0808">Transferase</keyword>
<dbReference type="InterPro" id="IPR025847">
    <property type="entry name" value="MEDS_domain"/>
</dbReference>
<accession>A0A7Y9J9H5</accession>
<dbReference type="InterPro" id="IPR003594">
    <property type="entry name" value="HATPase_dom"/>
</dbReference>
<keyword evidence="1" id="KW-0723">Serine/threonine-protein kinase</keyword>
<dbReference type="EMBL" id="JACCBG010000001">
    <property type="protein sequence ID" value="NYD40600.1"/>
    <property type="molecule type" value="Genomic_DNA"/>
</dbReference>
<dbReference type="AlphaFoldDB" id="A0A7Y9J9H5"/>
<dbReference type="PANTHER" id="PTHR35526:SF3">
    <property type="entry name" value="ANTI-SIGMA-F FACTOR RSBW"/>
    <property type="match status" value="1"/>
</dbReference>
<gene>
    <name evidence="4" type="ORF">BJZ21_000683</name>
</gene>
<organism evidence="4 5">
    <name type="scientific">Nocardioides panaciterrulae</name>
    <dbReference type="NCBI Taxonomy" id="661492"/>
    <lineage>
        <taxon>Bacteria</taxon>
        <taxon>Bacillati</taxon>
        <taxon>Actinomycetota</taxon>
        <taxon>Actinomycetes</taxon>
        <taxon>Propionibacteriales</taxon>
        <taxon>Nocardioidaceae</taxon>
        <taxon>Nocardioides</taxon>
    </lineage>
</organism>
<sequence length="312" mass="33710">MTTHPDYRHSVMVHDTDEELVSVTEAFVARGLASGAEVLVHSSSDRVELVRGVIGAHPGLEYALDEDLYDAPARTLFDYQRVLAERAGTRPLWVTGTVPLGRDAAEQASWHRYESAVDQALGAFAFAALCTYDTRTRPPWVIAAARATHRTVNVDLTDRHNQRYVEPTTFLSSPLAGRPEAPTTPPSAATVVLDLSQLSVARELVQDGAVRHSALSRGAIEGLRVAVNEVATNGLVHGRPPVRLTLWAEVGRLTCLVEDSGPGLLDAMTGYRRPEGSRSLGMWAARQLVDDLQIGRSSSGGCSVLLTITEAL</sequence>
<dbReference type="Proteomes" id="UP000535511">
    <property type="component" value="Unassembled WGS sequence"/>
</dbReference>
<evidence type="ECO:0000259" key="2">
    <source>
        <dbReference type="Pfam" id="PF13581"/>
    </source>
</evidence>